<proteinExistence type="predicted"/>
<organism evidence="1 2">
    <name type="scientific">Colletotrichum lupini</name>
    <dbReference type="NCBI Taxonomy" id="145971"/>
    <lineage>
        <taxon>Eukaryota</taxon>
        <taxon>Fungi</taxon>
        <taxon>Dikarya</taxon>
        <taxon>Ascomycota</taxon>
        <taxon>Pezizomycotina</taxon>
        <taxon>Sordariomycetes</taxon>
        <taxon>Hypocreomycetidae</taxon>
        <taxon>Glomerellales</taxon>
        <taxon>Glomerellaceae</taxon>
        <taxon>Colletotrichum</taxon>
        <taxon>Colletotrichum acutatum species complex</taxon>
    </lineage>
</organism>
<protein>
    <submittedName>
        <fullName evidence="1">Uncharacterized protein</fullName>
    </submittedName>
</protein>
<evidence type="ECO:0000313" key="1">
    <source>
        <dbReference type="EMBL" id="UQC75326.1"/>
    </source>
</evidence>
<evidence type="ECO:0000313" key="2">
    <source>
        <dbReference type="Proteomes" id="UP000830671"/>
    </source>
</evidence>
<reference evidence="1" key="1">
    <citation type="journal article" date="2021" name="Mol. Plant Microbe Interact.">
        <title>Complete Genome Sequence of the Plant-Pathogenic Fungus Colletotrichum lupini.</title>
        <authorList>
            <person name="Baroncelli R."/>
            <person name="Pensec F."/>
            <person name="Da Lio D."/>
            <person name="Boufleur T."/>
            <person name="Vicente I."/>
            <person name="Sarrocco S."/>
            <person name="Picot A."/>
            <person name="Baraldi E."/>
            <person name="Sukno S."/>
            <person name="Thon M."/>
            <person name="Le Floch G."/>
        </authorList>
    </citation>
    <scope>NUCLEOTIDE SEQUENCE</scope>
    <source>
        <strain evidence="1">IMI 504893</strain>
    </source>
</reference>
<dbReference type="Proteomes" id="UP000830671">
    <property type="component" value="Chromosome 1"/>
</dbReference>
<dbReference type="RefSeq" id="XP_049136972.1">
    <property type="nucleotide sequence ID" value="XM_049281015.1"/>
</dbReference>
<dbReference type="EMBL" id="CP019471">
    <property type="protein sequence ID" value="UQC75326.1"/>
    <property type="molecule type" value="Genomic_DNA"/>
</dbReference>
<dbReference type="KEGG" id="clup:CLUP02_01980"/>
<gene>
    <name evidence="1" type="ORF">CLUP02_01980</name>
</gene>
<keyword evidence="2" id="KW-1185">Reference proteome</keyword>
<dbReference type="AlphaFoldDB" id="A0A9Q8SE83"/>
<accession>A0A9Q8SE83</accession>
<dbReference type="GeneID" id="73336025"/>
<sequence>MTNLLHLDSITIYFKKHSYLSLFKRSSFIDLRTRWSYARSAGDKPESQLVIEAGLKWILGGCFGLNLNEGSYAPIPPVLYFIMELQYPNKG</sequence>
<name>A0A9Q8SE83_9PEZI</name>